<proteinExistence type="predicted"/>
<dbReference type="InterPro" id="IPR008571">
    <property type="entry name" value="HerA-like"/>
</dbReference>
<dbReference type="InterPro" id="IPR002789">
    <property type="entry name" value="HerA_central"/>
</dbReference>
<dbReference type="AlphaFoldDB" id="A0A134AAD5"/>
<dbReference type="RefSeq" id="WP_060917990.1">
    <property type="nucleotide sequence ID" value="NZ_KQ960077.1"/>
</dbReference>
<feature type="compositionally biased region" description="Polar residues" evidence="1">
    <location>
        <begin position="347"/>
        <end position="376"/>
    </location>
</feature>
<dbReference type="Proteomes" id="UP000070483">
    <property type="component" value="Unassembled WGS sequence"/>
</dbReference>
<feature type="region of interest" description="Disordered" evidence="1">
    <location>
        <begin position="253"/>
        <end position="282"/>
    </location>
</feature>
<protein>
    <recommendedName>
        <fullName evidence="2">Helicase HerA central domain-containing protein</fullName>
    </recommendedName>
</protein>
<feature type="region of interest" description="Disordered" evidence="1">
    <location>
        <begin position="332"/>
        <end position="376"/>
    </location>
</feature>
<feature type="compositionally biased region" description="Low complexity" evidence="1">
    <location>
        <begin position="336"/>
        <end position="346"/>
    </location>
</feature>
<dbReference type="InterPro" id="IPR027417">
    <property type="entry name" value="P-loop_NTPase"/>
</dbReference>
<dbReference type="STRING" id="157687.HMPREF3180_01277"/>
<evidence type="ECO:0000313" key="3">
    <source>
        <dbReference type="EMBL" id="KXB64638.1"/>
    </source>
</evidence>
<dbReference type="PATRIC" id="fig|157687.3.peg.1272"/>
<dbReference type="SUPFAM" id="SSF52540">
    <property type="entry name" value="P-loop containing nucleoside triphosphate hydrolases"/>
    <property type="match status" value="1"/>
</dbReference>
<comment type="caution">
    <text evidence="3">The sequence shown here is derived from an EMBL/GenBank/DDBJ whole genome shotgun (WGS) entry which is preliminary data.</text>
</comment>
<sequence length="1082" mass="121593">MYDDKLQTITKNNYIPEQKSIQENFNNAIKIVDDVLLKNYLTKLEDLEVVPFSSENEELFDTIRFFKITEMIYEKDEYSTYKFASVYNSLISMKCAIFIIIDSDGEKTDFYMGVKSLNSSFTINSLRDTLKNALNGQFPGIKTENYTNDKMQNVLDKIKVNNISAVSCVANDKIDEKNNISFVQGLEKLALSMQNQKYTGIIIANGVEQGQLAEIRKNYENIYTQLIPFSKSQVNYSVNESINVANAFTTGKSESKSYTTNSSETYGKTTSQSTSKSESYTEKDAIGKISGVTSMAVSTAGLLLAPMTGGASLIGAGVLSMGINSLGAGFGKTHTKGTTTTESTSENRSYTSGSSMGDTYGTNQSNTETKGMQRGNSQNITMNIENKSISNILEKLDIQFERIKEFESLGLWECAAYFVSENSYTSEIAASTYKALMSGTNTGVEVSAVNSWSDREKVNEIRKYIKNFYHPLFLYNNVSQISIPVTPTVTVSGNELALHIGFPRKSVPGFPVIEHVDFAKEVMTSNNEKVFGSINLGNIYNMGTETKTKVKLNRESLAMHTFITGSTGSGKSNAIYEMLDQLDIVGIKFMIIEPAKGEYKNIFGNRNNITVLGTNPNYSELLRINPFKFPKSIHVLEHVDRLIEIFNVCWPMYAAMPAVLKDAVLSAYEDCGWDLVESVNRISDELFPTFADLEKELWTVIENSAYSEELKGNYIGSLVTRIKSLTNGLNGQIFASDEIDNKLLFDENVIIDLSRIGSLETKSLIMGILVMRLNEYRMSEATEMNSKLKHVTVLEEAHNILKRVSTEQNSESSNVSGKSVEMLSNAIAEMRTYGEGFIIADQSPNAVDVSAIRNTNTKIIMRLPDEVDRRLAGKAAALKDEQLDEIAKLPKGVAVVYQNDWIEPVLCKVNKFEGKEELYNYTREYAEKIDECKLKQELLKLLLKTKVNQEITPNIEYIDNTLTKSKLSTIQKIEILEFLDEYRKTNKLKIWKNNNFEKLSKIVTNLIIDKNNLKKLIITRSNFEDLNRELVNLIERSVKIEDNELKLAISQSLMKEFSLEGKDALEIYSVWREFVVTGGNIK</sequence>
<reference evidence="4" key="1">
    <citation type="submission" date="2016-01" db="EMBL/GenBank/DDBJ databases">
        <authorList>
            <person name="Mitreva M."/>
            <person name="Pepin K.H."/>
            <person name="Mihindukulasuriya K.A."/>
            <person name="Fulton R."/>
            <person name="Fronick C."/>
            <person name="O'Laughlin M."/>
            <person name="Miner T."/>
            <person name="Herter B."/>
            <person name="Rosa B.A."/>
            <person name="Cordes M."/>
            <person name="Tomlinson C."/>
            <person name="Wollam A."/>
            <person name="Palsikar V.B."/>
            <person name="Mardis E.R."/>
            <person name="Wilson R.K."/>
        </authorList>
    </citation>
    <scope>NUCLEOTIDE SEQUENCE [LARGE SCALE GENOMIC DNA]</scope>
    <source>
        <strain evidence="4">KA00185</strain>
    </source>
</reference>
<evidence type="ECO:0000259" key="2">
    <source>
        <dbReference type="Pfam" id="PF01935"/>
    </source>
</evidence>
<dbReference type="OrthoDB" id="9806951at2"/>
<organism evidence="3 4">
    <name type="scientific">Leptotrichia wadei</name>
    <dbReference type="NCBI Taxonomy" id="157687"/>
    <lineage>
        <taxon>Bacteria</taxon>
        <taxon>Fusobacteriati</taxon>
        <taxon>Fusobacteriota</taxon>
        <taxon>Fusobacteriia</taxon>
        <taxon>Fusobacteriales</taxon>
        <taxon>Leptotrichiaceae</taxon>
        <taxon>Leptotrichia</taxon>
    </lineage>
</organism>
<dbReference type="PANTHER" id="PTHR42957:SF1">
    <property type="entry name" value="HELICASE MJ1565-RELATED"/>
    <property type="match status" value="1"/>
</dbReference>
<keyword evidence="4" id="KW-1185">Reference proteome</keyword>
<feature type="compositionally biased region" description="Low complexity" evidence="1">
    <location>
        <begin position="265"/>
        <end position="278"/>
    </location>
</feature>
<dbReference type="PANTHER" id="PTHR42957">
    <property type="entry name" value="HELICASE MJ1565-RELATED"/>
    <property type="match status" value="1"/>
</dbReference>
<feature type="compositionally biased region" description="Polar residues" evidence="1">
    <location>
        <begin position="253"/>
        <end position="264"/>
    </location>
</feature>
<accession>A0A134AAD5</accession>
<evidence type="ECO:0000256" key="1">
    <source>
        <dbReference type="SAM" id="MobiDB-lite"/>
    </source>
</evidence>
<evidence type="ECO:0000313" key="4">
    <source>
        <dbReference type="Proteomes" id="UP000070483"/>
    </source>
</evidence>
<dbReference type="Pfam" id="PF01935">
    <property type="entry name" value="DUF87"/>
    <property type="match status" value="1"/>
</dbReference>
<dbReference type="Gene3D" id="3.40.50.300">
    <property type="entry name" value="P-loop containing nucleotide triphosphate hydrolases"/>
    <property type="match status" value="2"/>
</dbReference>
<gene>
    <name evidence="3" type="ORF">HMPREF3180_01277</name>
</gene>
<feature type="domain" description="Helicase HerA central" evidence="2">
    <location>
        <begin position="535"/>
        <end position="769"/>
    </location>
</feature>
<name>A0A134AAD5_9FUSO</name>
<dbReference type="EMBL" id="LSDD01000095">
    <property type="protein sequence ID" value="KXB64638.1"/>
    <property type="molecule type" value="Genomic_DNA"/>
</dbReference>